<dbReference type="Proteomes" id="UP000003505">
    <property type="component" value="Unassembled WGS sequence"/>
</dbReference>
<protein>
    <submittedName>
        <fullName evidence="1">Uncharacterized protein</fullName>
    </submittedName>
</protein>
<dbReference type="EMBL" id="ACKP02000002">
    <property type="protein sequence ID" value="EEX78468.1"/>
    <property type="molecule type" value="Genomic_DNA"/>
</dbReference>
<evidence type="ECO:0000313" key="2">
    <source>
        <dbReference type="Proteomes" id="UP000003505"/>
    </source>
</evidence>
<organism evidence="1 2">
    <name type="scientific">Selenomonas sputigena (strain ATCC 35185 / DSM 20758 / CCUG 44933 / VPI D19B-28)</name>
    <dbReference type="NCBI Taxonomy" id="546271"/>
    <lineage>
        <taxon>Bacteria</taxon>
        <taxon>Bacillati</taxon>
        <taxon>Bacillota</taxon>
        <taxon>Negativicutes</taxon>
        <taxon>Selenomonadales</taxon>
        <taxon>Selenomonadaceae</taxon>
        <taxon>Selenomonas</taxon>
    </lineage>
</organism>
<reference evidence="1 2" key="1">
    <citation type="submission" date="2009-09" db="EMBL/GenBank/DDBJ databases">
        <authorList>
            <person name="Weinstock G."/>
            <person name="Sodergren E."/>
            <person name="Clifton S."/>
            <person name="Fulton L."/>
            <person name="Fulton B."/>
            <person name="Courtney L."/>
            <person name="Fronick C."/>
            <person name="Harrison M."/>
            <person name="Strong C."/>
            <person name="Farmer C."/>
            <person name="Delahaunty K."/>
            <person name="Markovic C."/>
            <person name="Hall O."/>
            <person name="Minx P."/>
            <person name="Tomlinson C."/>
            <person name="Mitreva M."/>
            <person name="Nelson J."/>
            <person name="Hou S."/>
            <person name="Wollam A."/>
            <person name="Pepin K.H."/>
            <person name="Johnson M."/>
            <person name="Bhonagiri V."/>
            <person name="Nash W.E."/>
            <person name="Warren W."/>
            <person name="Chinwalla A."/>
            <person name="Mardis E.R."/>
            <person name="Wilson R.K."/>
        </authorList>
    </citation>
    <scope>NUCLEOTIDE SEQUENCE [LARGE SCALE GENOMIC DNA]</scope>
    <source>
        <strain evidence="2">ATCC 35185 / DSM 20758 / VPI D19B-28</strain>
    </source>
</reference>
<accession>C9LRK2</accession>
<gene>
    <name evidence="1" type="ORF">SELSPUOL_00068</name>
</gene>
<proteinExistence type="predicted"/>
<comment type="caution">
    <text evidence="1">The sequence shown here is derived from an EMBL/GenBank/DDBJ whole genome shotgun (WGS) entry which is preliminary data.</text>
</comment>
<sequence length="88" mass="10127">MVEDRRGCCAEIAVQQPRFSCEDTVILNLYLDKKKLFSEEGFSSRIANTIGARRESPIFLRHGQEETREKQNFSEKNQKNLIAYCAGL</sequence>
<dbReference type="AlphaFoldDB" id="C9LRK2"/>
<evidence type="ECO:0000313" key="1">
    <source>
        <dbReference type="EMBL" id="EEX78468.1"/>
    </source>
</evidence>
<name>C9LRK2_SELS3</name>